<reference evidence="1" key="1">
    <citation type="journal article" date="2009" name="PLoS Genet.">
        <title>Sequencing, mapping, and analysis of 27,455 maize full-length cDNAs.</title>
        <authorList>
            <person name="Soderlund C."/>
            <person name="Descour A."/>
            <person name="Kudrna D."/>
            <person name="Bomhoff M."/>
            <person name="Boyd L."/>
            <person name="Currie J."/>
            <person name="Angelova A."/>
            <person name="Collura K."/>
            <person name="Wissotski M."/>
            <person name="Ashley E."/>
            <person name="Morrow D."/>
            <person name="Fernandes J."/>
            <person name="Walbot V."/>
            <person name="Yu Y."/>
        </authorList>
    </citation>
    <scope>NUCLEOTIDE SEQUENCE</scope>
    <source>
        <strain evidence="1">B73</strain>
    </source>
</reference>
<dbReference type="AlphaFoldDB" id="C4J2F7"/>
<organism evidence="1">
    <name type="scientific">Zea mays</name>
    <name type="common">Maize</name>
    <dbReference type="NCBI Taxonomy" id="4577"/>
    <lineage>
        <taxon>Eukaryota</taxon>
        <taxon>Viridiplantae</taxon>
        <taxon>Streptophyta</taxon>
        <taxon>Embryophyta</taxon>
        <taxon>Tracheophyta</taxon>
        <taxon>Spermatophyta</taxon>
        <taxon>Magnoliopsida</taxon>
        <taxon>Liliopsida</taxon>
        <taxon>Poales</taxon>
        <taxon>Poaceae</taxon>
        <taxon>PACMAD clade</taxon>
        <taxon>Panicoideae</taxon>
        <taxon>Andropogonodae</taxon>
        <taxon>Andropogoneae</taxon>
        <taxon>Tripsacinae</taxon>
        <taxon>Zea</taxon>
    </lineage>
</organism>
<name>C4J2F7_MAIZE</name>
<sequence>MSSGIELVRWRTRVDETMTDPTDLASDAKQALRREGRLVRRVSWCVCGVARHESGAIYRSARGWPWGRCSRFIGGIWNGLGGPEAGERHRGRAMWFGVVPGCG</sequence>
<evidence type="ECO:0000313" key="1">
    <source>
        <dbReference type="EMBL" id="ACR35357.1"/>
    </source>
</evidence>
<reference evidence="1" key="2">
    <citation type="submission" date="2012-06" db="EMBL/GenBank/DDBJ databases">
        <authorList>
            <person name="Yu Y."/>
            <person name="Currie J."/>
            <person name="Lomeli R."/>
            <person name="Angelova A."/>
            <person name="Collura K."/>
            <person name="Wissotski M."/>
            <person name="Campos D."/>
            <person name="Kudrna D."/>
            <person name="Golser W."/>
            <person name="Ashely E."/>
            <person name="Descour A."/>
            <person name="Fernandes J."/>
            <person name="Soderlund C."/>
            <person name="Walbot V."/>
        </authorList>
    </citation>
    <scope>NUCLEOTIDE SEQUENCE</scope>
    <source>
        <strain evidence="1">B73</strain>
    </source>
</reference>
<accession>C4J2F7</accession>
<protein>
    <submittedName>
        <fullName evidence="1">Uncharacterized protein</fullName>
    </submittedName>
</protein>
<proteinExistence type="evidence at transcript level"/>
<dbReference type="EMBL" id="BT085004">
    <property type="protein sequence ID" value="ACR35357.1"/>
    <property type="molecule type" value="mRNA"/>
</dbReference>